<evidence type="ECO:0000256" key="2">
    <source>
        <dbReference type="SAM" id="MobiDB-lite"/>
    </source>
</evidence>
<feature type="region of interest" description="Disordered" evidence="2">
    <location>
        <begin position="217"/>
        <end position="274"/>
    </location>
</feature>
<sequence>MEALRKIDEDLEKIENQQMLCSDELNKLQRGCGSIDVDSRTESRWKDAASERRTTIDQELEIKGLQSKKKALEEKVRDAKQEYEDRLKEMEEKRRRLAMEFEKQKAHAEMEASILLHIFVPSELNFDFQFLNFVNMLSSSSKGVDSDAVEELKRLRVDIERMGQIRRSLENSKARKGLARSRSSSCMESAVITTEEERRTRSSRHTIHRYGDVKNPIVEVEPGSDEDPSFMDRPHHRRNRRGRKPPTMKDLSPIPDLTQIQEPESAGDGCNISPRSRRLSMMLHQPPLLDSSSQSSVKENVQNETFIVGDSSASSQENNDCCKMETDVPLAEHATLVSGLTPRVRPSLGPL</sequence>
<reference evidence="5" key="1">
    <citation type="submission" date="2017-02" db="UniProtKB">
        <authorList>
            <consortium name="WormBaseParasite"/>
        </authorList>
    </citation>
    <scope>IDENTIFICATION</scope>
</reference>
<dbReference type="WBParaSite" id="NBR_0000365001-mRNA-1">
    <property type="protein sequence ID" value="NBR_0000365001-mRNA-1"/>
    <property type="gene ID" value="NBR_0000365001"/>
</dbReference>
<reference evidence="3 4" key="2">
    <citation type="submission" date="2018-11" db="EMBL/GenBank/DDBJ databases">
        <authorList>
            <consortium name="Pathogen Informatics"/>
        </authorList>
    </citation>
    <scope>NUCLEOTIDE SEQUENCE [LARGE SCALE GENOMIC DNA]</scope>
</reference>
<evidence type="ECO:0000313" key="4">
    <source>
        <dbReference type="Proteomes" id="UP000271162"/>
    </source>
</evidence>
<evidence type="ECO:0000313" key="3">
    <source>
        <dbReference type="EMBL" id="VDL67240.1"/>
    </source>
</evidence>
<keyword evidence="1" id="KW-0175">Coiled coil</keyword>
<name>A0A0N4XM98_NIPBR</name>
<evidence type="ECO:0000256" key="1">
    <source>
        <dbReference type="SAM" id="Coils"/>
    </source>
</evidence>
<dbReference type="AlphaFoldDB" id="A0A0N4XM98"/>
<feature type="region of interest" description="Disordered" evidence="2">
    <location>
        <begin position="171"/>
        <end position="204"/>
    </location>
</feature>
<feature type="coiled-coil region" evidence="1">
    <location>
        <begin position="55"/>
        <end position="107"/>
    </location>
</feature>
<gene>
    <name evidence="3" type="ORF">NBR_LOCUS3651</name>
</gene>
<evidence type="ECO:0000313" key="5">
    <source>
        <dbReference type="WBParaSite" id="NBR_0000365001-mRNA-1"/>
    </source>
</evidence>
<proteinExistence type="predicted"/>
<feature type="compositionally biased region" description="Basic residues" evidence="2">
    <location>
        <begin position="234"/>
        <end position="246"/>
    </location>
</feature>
<accession>A0A0N4XM98</accession>
<organism evidence="5">
    <name type="scientific">Nippostrongylus brasiliensis</name>
    <name type="common">Rat hookworm</name>
    <dbReference type="NCBI Taxonomy" id="27835"/>
    <lineage>
        <taxon>Eukaryota</taxon>
        <taxon>Metazoa</taxon>
        <taxon>Ecdysozoa</taxon>
        <taxon>Nematoda</taxon>
        <taxon>Chromadorea</taxon>
        <taxon>Rhabditida</taxon>
        <taxon>Rhabditina</taxon>
        <taxon>Rhabditomorpha</taxon>
        <taxon>Strongyloidea</taxon>
        <taxon>Heligmosomidae</taxon>
        <taxon>Nippostrongylus</taxon>
    </lineage>
</organism>
<dbReference type="EMBL" id="UYSL01005725">
    <property type="protein sequence ID" value="VDL67240.1"/>
    <property type="molecule type" value="Genomic_DNA"/>
</dbReference>
<keyword evidence="4" id="KW-1185">Reference proteome</keyword>
<protein>
    <submittedName>
        <fullName evidence="3 5">Uncharacterized protein</fullName>
    </submittedName>
</protein>
<dbReference type="Proteomes" id="UP000271162">
    <property type="component" value="Unassembled WGS sequence"/>
</dbReference>